<protein>
    <submittedName>
        <fullName evidence="1">Putative secreted peptide</fullName>
    </submittedName>
</protein>
<proteinExistence type="predicted"/>
<evidence type="ECO:0000313" key="1">
    <source>
        <dbReference type="EMBL" id="MBW31872.1"/>
    </source>
</evidence>
<organism evidence="1">
    <name type="scientific">Anopheles braziliensis</name>
    <dbReference type="NCBI Taxonomy" id="58242"/>
    <lineage>
        <taxon>Eukaryota</taxon>
        <taxon>Metazoa</taxon>
        <taxon>Ecdysozoa</taxon>
        <taxon>Arthropoda</taxon>
        <taxon>Hexapoda</taxon>
        <taxon>Insecta</taxon>
        <taxon>Pterygota</taxon>
        <taxon>Neoptera</taxon>
        <taxon>Endopterygota</taxon>
        <taxon>Diptera</taxon>
        <taxon>Nematocera</taxon>
        <taxon>Culicoidea</taxon>
        <taxon>Culicidae</taxon>
        <taxon>Anophelinae</taxon>
        <taxon>Anopheles</taxon>
    </lineage>
</organism>
<name>A0A2M3ZTQ9_9DIPT</name>
<reference evidence="1" key="1">
    <citation type="submission" date="2018-01" db="EMBL/GenBank/DDBJ databases">
        <title>An insight into the sialome of Amazonian anophelines.</title>
        <authorList>
            <person name="Ribeiro J.M."/>
            <person name="Scarpassa V."/>
            <person name="Calvo E."/>
        </authorList>
    </citation>
    <scope>NUCLEOTIDE SEQUENCE</scope>
    <source>
        <tissue evidence="1">Salivary glands</tissue>
    </source>
</reference>
<dbReference type="EMBL" id="GGFM01011121">
    <property type="protein sequence ID" value="MBW31872.1"/>
    <property type="molecule type" value="Transcribed_RNA"/>
</dbReference>
<accession>A0A2M3ZTQ9</accession>
<sequence>MLPLLLILAQLLVGVGLDDEMLWFLLLLLVRRPSETGYYYHTLLRLYTRSHTNSTTSLLSWRQAQSHPANA</sequence>
<dbReference type="AlphaFoldDB" id="A0A2M3ZTQ9"/>